<gene>
    <name evidence="4" type="ORF">MUK72_18315</name>
</gene>
<dbReference type="Proteomes" id="UP000830542">
    <property type="component" value="Plasmid unnamed4"/>
</dbReference>
<reference evidence="4" key="1">
    <citation type="submission" date="2022-04" db="EMBL/GenBank/DDBJ databases">
        <title>Sequencing and genomic assembly of Halococcus dombrowskii.</title>
        <authorList>
            <person name="Lim S.W."/>
            <person name="MacLea K.S."/>
        </authorList>
    </citation>
    <scope>NUCLEOTIDE SEQUENCE</scope>
    <source>
        <strain evidence="4">H4</strain>
        <plasmid evidence="4">unnamed4</plasmid>
    </source>
</reference>
<feature type="domain" description="Sodium symporter small subunit" evidence="3">
    <location>
        <begin position="42"/>
        <end position="120"/>
    </location>
</feature>
<protein>
    <submittedName>
        <fullName evidence="4">DUF4212 domain-containing protein</fullName>
    </submittedName>
</protein>
<sequence>MTDDRIQTPNDSRTMETDGGMTTSSRSTNYLDAEVNIFKPDTAFMRDHLKLIWVTFLAWTVAVFGPVTAALVFPDLMTETIVLGFQLHILLTGIGAPFGALVLSAVYAYRRDKLDEKYGIEHGKTRTKSDSATATDGGENA</sequence>
<keyword evidence="2" id="KW-1133">Transmembrane helix</keyword>
<feature type="transmembrane region" description="Helical" evidence="2">
    <location>
        <begin position="85"/>
        <end position="109"/>
    </location>
</feature>
<dbReference type="NCBIfam" id="TIGR03647">
    <property type="entry name" value="Na_symport_sm"/>
    <property type="match status" value="1"/>
</dbReference>
<dbReference type="KEGG" id="hdo:MUK72_18315"/>
<geneLocation type="plasmid" evidence="4 5">
    <name>unnamed4</name>
</geneLocation>
<organism evidence="4 5">
    <name type="scientific">Halococcus dombrowskii</name>
    <dbReference type="NCBI Taxonomy" id="179637"/>
    <lineage>
        <taxon>Archaea</taxon>
        <taxon>Methanobacteriati</taxon>
        <taxon>Methanobacteriota</taxon>
        <taxon>Stenosarchaea group</taxon>
        <taxon>Halobacteria</taxon>
        <taxon>Halobacteriales</taxon>
        <taxon>Halococcaceae</taxon>
        <taxon>Halococcus</taxon>
    </lineage>
</organism>
<keyword evidence="4" id="KW-0614">Plasmid</keyword>
<dbReference type="InterPro" id="IPR019886">
    <property type="entry name" value="Na_symporter_ssu"/>
</dbReference>
<dbReference type="Pfam" id="PF13937">
    <property type="entry name" value="DUF4212"/>
    <property type="match status" value="1"/>
</dbReference>
<dbReference type="GeneID" id="71763845"/>
<dbReference type="EMBL" id="CP095009">
    <property type="protein sequence ID" value="UOO97432.1"/>
    <property type="molecule type" value="Genomic_DNA"/>
</dbReference>
<evidence type="ECO:0000313" key="4">
    <source>
        <dbReference type="EMBL" id="UOO97432.1"/>
    </source>
</evidence>
<keyword evidence="5" id="KW-1185">Reference proteome</keyword>
<evidence type="ECO:0000259" key="3">
    <source>
        <dbReference type="Pfam" id="PF13937"/>
    </source>
</evidence>
<keyword evidence="2" id="KW-0812">Transmembrane</keyword>
<dbReference type="RefSeq" id="WP_244707061.1">
    <property type="nucleotide sequence ID" value="NZ_BAAADN010000068.1"/>
</dbReference>
<proteinExistence type="predicted"/>
<keyword evidence="2" id="KW-0472">Membrane</keyword>
<evidence type="ECO:0000313" key="5">
    <source>
        <dbReference type="Proteomes" id="UP000830542"/>
    </source>
</evidence>
<name>A0AAX3AT26_HALDO</name>
<evidence type="ECO:0000256" key="2">
    <source>
        <dbReference type="SAM" id="Phobius"/>
    </source>
</evidence>
<dbReference type="AlphaFoldDB" id="A0AAX3AT26"/>
<feature type="region of interest" description="Disordered" evidence="1">
    <location>
        <begin position="1"/>
        <end position="26"/>
    </location>
</feature>
<feature type="transmembrane region" description="Helical" evidence="2">
    <location>
        <begin position="51"/>
        <end position="73"/>
    </location>
</feature>
<evidence type="ECO:0000256" key="1">
    <source>
        <dbReference type="SAM" id="MobiDB-lite"/>
    </source>
</evidence>
<accession>A0AAX3AT26</accession>